<name>A0A4V1L4Z8_9BACT</name>
<gene>
    <name evidence="1" type="ORF">GRAN_4983</name>
</gene>
<evidence type="ECO:0000313" key="2">
    <source>
        <dbReference type="Proteomes" id="UP000289437"/>
    </source>
</evidence>
<evidence type="ECO:0000313" key="1">
    <source>
        <dbReference type="EMBL" id="RXH54014.1"/>
    </source>
</evidence>
<proteinExistence type="predicted"/>
<protein>
    <submittedName>
        <fullName evidence="1">Uncharacterized protein</fullName>
    </submittedName>
</protein>
<comment type="caution">
    <text evidence="1">The sequence shown here is derived from an EMBL/GenBank/DDBJ whole genome shotgun (WGS) entry which is preliminary data.</text>
</comment>
<organism evidence="1 2">
    <name type="scientific">Granulicella sibirica</name>
    <dbReference type="NCBI Taxonomy" id="2479048"/>
    <lineage>
        <taxon>Bacteria</taxon>
        <taxon>Pseudomonadati</taxon>
        <taxon>Acidobacteriota</taxon>
        <taxon>Terriglobia</taxon>
        <taxon>Terriglobales</taxon>
        <taxon>Acidobacteriaceae</taxon>
        <taxon>Granulicella</taxon>
    </lineage>
</organism>
<reference evidence="2" key="2">
    <citation type="submission" date="2019-02" db="EMBL/GenBank/DDBJ databases">
        <title>Granulicella sibirica sp. nov., a psychrotolerant acidobacterium isolated from an organic soil layer in forested tundra, West Siberia.</title>
        <authorList>
            <person name="Oshkin I.Y."/>
            <person name="Kulichevskaya I.S."/>
            <person name="Rijpstra W.I.C."/>
            <person name="Sinninghe Damste J.S."/>
            <person name="Rakitin A.L."/>
            <person name="Ravin N.V."/>
            <person name="Dedysh S.N."/>
        </authorList>
    </citation>
    <scope>NUCLEOTIDE SEQUENCE [LARGE SCALE GENOMIC DNA]</scope>
    <source>
        <strain evidence="2">AF10</strain>
    </source>
</reference>
<dbReference type="EMBL" id="RDSM01000006">
    <property type="protein sequence ID" value="RXH54014.1"/>
    <property type="molecule type" value="Genomic_DNA"/>
</dbReference>
<accession>A0A4V1L4Z8</accession>
<keyword evidence="2" id="KW-1185">Reference proteome</keyword>
<reference evidence="1 2" key="1">
    <citation type="submission" date="2018-11" db="EMBL/GenBank/DDBJ databases">
        <authorList>
            <person name="Mardanov A.V."/>
            <person name="Ravin N.V."/>
            <person name="Dedysh S.N."/>
        </authorList>
    </citation>
    <scope>NUCLEOTIDE SEQUENCE [LARGE SCALE GENOMIC DNA]</scope>
    <source>
        <strain evidence="1 2">AF10</strain>
    </source>
</reference>
<dbReference type="Proteomes" id="UP000289437">
    <property type="component" value="Unassembled WGS sequence"/>
</dbReference>
<dbReference type="AlphaFoldDB" id="A0A4V1L4Z8"/>
<sequence>MYLPQTCVDAIRRACVLAGQIEVLKCTRKITLAQAVLGFC</sequence>